<dbReference type="AlphaFoldDB" id="W9J9E1"/>
<proteinExistence type="predicted"/>
<dbReference type="VEuPathDB" id="FungiDB:FOZG_17672"/>
<dbReference type="HOGENOM" id="CLU_196955_0_0_1"/>
<dbReference type="SUPFAM" id="SSF58113">
    <property type="entry name" value="Apolipoprotein A-I"/>
    <property type="match status" value="1"/>
</dbReference>
<dbReference type="EMBL" id="JH717920">
    <property type="protein sequence ID" value="EWZ28667.1"/>
    <property type="molecule type" value="Genomic_DNA"/>
</dbReference>
<reference evidence="1" key="1">
    <citation type="submission" date="2011-06" db="EMBL/GenBank/DDBJ databases">
        <title>The Genome Sequence of Fusarium oxysporum Fo47.</title>
        <authorList>
            <consortium name="The Broad Institute Genome Sequencing Platform"/>
            <person name="Ma L.-J."/>
            <person name="Gale L.R."/>
            <person name="Schwartz D.C."/>
            <person name="Zhou S."/>
            <person name="Corby-Kistler H."/>
            <person name="Young S.K."/>
            <person name="Zeng Q."/>
            <person name="Gargeya S."/>
            <person name="Fitzgerald M."/>
            <person name="Haas B."/>
            <person name="Abouelleil A."/>
            <person name="Alvarado L."/>
            <person name="Arachchi H.M."/>
            <person name="Berlin A."/>
            <person name="Brown A."/>
            <person name="Chapman S.B."/>
            <person name="Chen Z."/>
            <person name="Dunbar C."/>
            <person name="Freedman E."/>
            <person name="Gearin G."/>
            <person name="Gellesch M."/>
            <person name="Goldberg J."/>
            <person name="Griggs A."/>
            <person name="Gujja S."/>
            <person name="Heiman D."/>
            <person name="Howarth C."/>
            <person name="Larson L."/>
            <person name="Lui A."/>
            <person name="MacDonald P.J.P."/>
            <person name="Mehta T."/>
            <person name="Montmayeur A."/>
            <person name="Murphy C."/>
            <person name="Neiman D."/>
            <person name="Pearson M."/>
            <person name="Priest M."/>
            <person name="Roberts A."/>
            <person name="Saif S."/>
            <person name="Shea T."/>
            <person name="Shenoy N."/>
            <person name="Sisk P."/>
            <person name="Stolte C."/>
            <person name="Sykes S."/>
            <person name="Wortman J."/>
            <person name="Nusbaum C."/>
            <person name="Birren B."/>
        </authorList>
    </citation>
    <scope>NUCLEOTIDE SEQUENCE [LARGE SCALE GENOMIC DNA]</scope>
    <source>
        <strain evidence="1">Fo47</strain>
    </source>
</reference>
<protein>
    <submittedName>
        <fullName evidence="1">Uncharacterized protein</fullName>
    </submittedName>
</protein>
<accession>W9J9E1</accession>
<organism evidence="1">
    <name type="scientific">Fusarium oxysporum Fo47</name>
    <dbReference type="NCBI Taxonomy" id="660027"/>
    <lineage>
        <taxon>Eukaryota</taxon>
        <taxon>Fungi</taxon>
        <taxon>Dikarya</taxon>
        <taxon>Ascomycota</taxon>
        <taxon>Pezizomycotina</taxon>
        <taxon>Sordariomycetes</taxon>
        <taxon>Hypocreomycetidae</taxon>
        <taxon>Hypocreales</taxon>
        <taxon>Nectriaceae</taxon>
        <taxon>Fusarium</taxon>
        <taxon>Fusarium oxysporum species complex</taxon>
    </lineage>
</organism>
<dbReference type="Proteomes" id="UP000030766">
    <property type="component" value="Unassembled WGS sequence"/>
</dbReference>
<name>W9J9E1_FUSOX</name>
<evidence type="ECO:0000313" key="1">
    <source>
        <dbReference type="EMBL" id="EWZ28667.1"/>
    </source>
</evidence>
<sequence>MAEAIQSLEQEFCKRNEIMKARFQPEFTTLYDRITEEVARTTALMTQELSQVREQLTQLCSRLERIRLQLDTVTRAHAT</sequence>
<gene>
    <name evidence="1" type="ORF">FOZG_17672</name>
</gene>
<reference evidence="1" key="2">
    <citation type="submission" date="2012-06" db="EMBL/GenBank/DDBJ databases">
        <title>Annotation of the Genome Sequence of Fusarium oxysporum Fo47.</title>
        <authorList>
            <consortium name="The Broad Institute Genomics Platform"/>
            <person name="Ma L.-J."/>
            <person name="Corby-Kistler H."/>
            <person name="Broz K."/>
            <person name="Gale L.R."/>
            <person name="Jonkers W."/>
            <person name="O'Donnell K."/>
            <person name="Ploetz R."/>
            <person name="Steinberg C."/>
            <person name="Schwartz D.C."/>
            <person name="VanEtten H."/>
            <person name="Zhou S."/>
            <person name="Young S.K."/>
            <person name="Zeng Q."/>
            <person name="Gargeya S."/>
            <person name="Fitzgerald M."/>
            <person name="Abouelleil A."/>
            <person name="Alvarado L."/>
            <person name="Chapman S.B."/>
            <person name="Gainer-Dewar J."/>
            <person name="Goldberg J."/>
            <person name="Griggs A."/>
            <person name="Gujja S."/>
            <person name="Hansen M."/>
            <person name="Howarth C."/>
            <person name="Imamovic A."/>
            <person name="Ireland A."/>
            <person name="Larimer J."/>
            <person name="McCowan C."/>
            <person name="Murphy C."/>
            <person name="Pearson M."/>
            <person name="Poon T.W."/>
            <person name="Priest M."/>
            <person name="Roberts A."/>
            <person name="Saif S."/>
            <person name="Shea T."/>
            <person name="Sykes S."/>
            <person name="Wortman J."/>
            <person name="Nusbaum C."/>
            <person name="Birren B."/>
        </authorList>
    </citation>
    <scope>NUCLEOTIDE SEQUENCE</scope>
    <source>
        <strain evidence="1">Fo47</strain>
    </source>
</reference>